<dbReference type="EMBL" id="CM039434">
    <property type="protein sequence ID" value="KAI4322707.1"/>
    <property type="molecule type" value="Genomic_DNA"/>
</dbReference>
<sequence length="287" mass="31746">MENGLREWHFHGNEELTVSSTSMRGFLHILRESLNKDDGRPCFNLGQGDPSAFPSFQTSIIAQDAVVDSLRSQKYNSYSQSVGIFPARGAVAENLSQDLPHRLSAEDVYLTIGCKQAIEYILTAVARPNASILLSKTAYADYDVKAAYSHLEVRHFDLLPEKGWEVDLEAVEALADDNTVAMVIVTPGNPCGNVYTRQHLNKVAETARKLGILVIEDEVYGHLSFGQNPFVPMGVFASIAPVVTLGSISKRWILPGWRLGWLVINDPNNILGINIMVEQRLRLHASS</sequence>
<evidence type="ECO:0000313" key="1">
    <source>
        <dbReference type="EMBL" id="KAI4322707.1"/>
    </source>
</evidence>
<reference evidence="1 2" key="1">
    <citation type="journal article" date="2022" name="DNA Res.">
        <title>Chromosomal-level genome assembly of the orchid tree Bauhinia variegata (Leguminosae; Cercidoideae) supports the allotetraploid origin hypothesis of Bauhinia.</title>
        <authorList>
            <person name="Zhong Y."/>
            <person name="Chen Y."/>
            <person name="Zheng D."/>
            <person name="Pang J."/>
            <person name="Liu Y."/>
            <person name="Luo S."/>
            <person name="Meng S."/>
            <person name="Qian L."/>
            <person name="Wei D."/>
            <person name="Dai S."/>
            <person name="Zhou R."/>
        </authorList>
    </citation>
    <scope>NUCLEOTIDE SEQUENCE [LARGE SCALE GENOMIC DNA]</scope>
    <source>
        <strain evidence="1">BV-YZ2020</strain>
    </source>
</reference>
<gene>
    <name evidence="1" type="ORF">L6164_022376</name>
</gene>
<keyword evidence="2" id="KW-1185">Reference proteome</keyword>
<protein>
    <submittedName>
        <fullName evidence="1">Uncharacterized protein</fullName>
    </submittedName>
</protein>
<dbReference type="Proteomes" id="UP000828941">
    <property type="component" value="Chromosome 9"/>
</dbReference>
<proteinExistence type="predicted"/>
<accession>A0ACB9MF09</accession>
<evidence type="ECO:0000313" key="2">
    <source>
        <dbReference type="Proteomes" id="UP000828941"/>
    </source>
</evidence>
<name>A0ACB9MF09_BAUVA</name>
<organism evidence="1 2">
    <name type="scientific">Bauhinia variegata</name>
    <name type="common">Purple orchid tree</name>
    <name type="synonym">Phanera variegata</name>
    <dbReference type="NCBI Taxonomy" id="167791"/>
    <lineage>
        <taxon>Eukaryota</taxon>
        <taxon>Viridiplantae</taxon>
        <taxon>Streptophyta</taxon>
        <taxon>Embryophyta</taxon>
        <taxon>Tracheophyta</taxon>
        <taxon>Spermatophyta</taxon>
        <taxon>Magnoliopsida</taxon>
        <taxon>eudicotyledons</taxon>
        <taxon>Gunneridae</taxon>
        <taxon>Pentapetalae</taxon>
        <taxon>rosids</taxon>
        <taxon>fabids</taxon>
        <taxon>Fabales</taxon>
        <taxon>Fabaceae</taxon>
        <taxon>Cercidoideae</taxon>
        <taxon>Cercideae</taxon>
        <taxon>Bauhiniinae</taxon>
        <taxon>Bauhinia</taxon>
    </lineage>
</organism>
<comment type="caution">
    <text evidence="1">The sequence shown here is derived from an EMBL/GenBank/DDBJ whole genome shotgun (WGS) entry which is preliminary data.</text>
</comment>